<dbReference type="PANTHER" id="PTHR30055:SF235">
    <property type="entry name" value="TRANSCRIPTIONAL REGULATORY PROTEIN"/>
    <property type="match status" value="1"/>
</dbReference>
<evidence type="ECO:0000256" key="2">
    <source>
        <dbReference type="PROSITE-ProRule" id="PRU00335"/>
    </source>
</evidence>
<accession>A0A2U1SSF9</accession>
<dbReference type="Pfam" id="PF17920">
    <property type="entry name" value="TetR_C_16"/>
    <property type="match status" value="1"/>
</dbReference>
<dbReference type="GO" id="GO:0003700">
    <property type="term" value="F:DNA-binding transcription factor activity"/>
    <property type="evidence" value="ECO:0007669"/>
    <property type="project" value="TreeGrafter"/>
</dbReference>
<reference evidence="5 6" key="1">
    <citation type="journal article" date="2018" name="Appl. Microbiol. Biotechnol.">
        <title>Co-cultivation of the strictly anaerobic methanogen Methanosarcina barkeri with aerobic methanotrophs in an oxygen-limited membrane bioreactor.</title>
        <authorList>
            <person name="In 't Zandt M.H."/>
            <person name="van den Bosch T.J.M."/>
            <person name="Rijkers R."/>
            <person name="van Kessel M.A.H.J."/>
            <person name="Jetten M.S.M."/>
            <person name="Welte C.U."/>
        </authorList>
    </citation>
    <scope>NUCLEOTIDE SEQUENCE [LARGE SCALE GENOMIC DNA]</scope>
    <source>
        <strain evidence="5 6">DSM 17706</strain>
    </source>
</reference>
<evidence type="ECO:0000313" key="6">
    <source>
        <dbReference type="Proteomes" id="UP000245137"/>
    </source>
</evidence>
<evidence type="ECO:0000259" key="4">
    <source>
        <dbReference type="PROSITE" id="PS50977"/>
    </source>
</evidence>
<evidence type="ECO:0000256" key="3">
    <source>
        <dbReference type="SAM" id="MobiDB-lite"/>
    </source>
</evidence>
<evidence type="ECO:0000313" key="5">
    <source>
        <dbReference type="EMBL" id="PWB94535.1"/>
    </source>
</evidence>
<organism evidence="5 6">
    <name type="scientific">Methylosinus sporium</name>
    <dbReference type="NCBI Taxonomy" id="428"/>
    <lineage>
        <taxon>Bacteria</taxon>
        <taxon>Pseudomonadati</taxon>
        <taxon>Pseudomonadota</taxon>
        <taxon>Alphaproteobacteria</taxon>
        <taxon>Hyphomicrobiales</taxon>
        <taxon>Methylocystaceae</taxon>
        <taxon>Methylosinus</taxon>
    </lineage>
</organism>
<sequence>MPIDAAQRANNSASGERTLVRPKKCEKRSGEATRRRILAAAVRRFARASYEEVKLRDIAADVGVDVALVHRSFGSKEQLFAAAVLDACPADLLSAERGRLSAVFANFALDPQQGDGLQIFVRSLTSPQARNLVRACCNRDFIGPLAAKLEGPGAQQRAALFVSCLIGFSLLREVLRVEPLLDDEDSGPMMQRLLAACLDEVGPFSADDQNSSQSS</sequence>
<dbReference type="SUPFAM" id="SSF48498">
    <property type="entry name" value="Tetracyclin repressor-like, C-terminal domain"/>
    <property type="match status" value="1"/>
</dbReference>
<name>A0A2U1SSF9_METSR</name>
<gene>
    <name evidence="5" type="ORF">C5689_07315</name>
</gene>
<dbReference type="PANTHER" id="PTHR30055">
    <property type="entry name" value="HTH-TYPE TRANSCRIPTIONAL REGULATOR RUTR"/>
    <property type="match status" value="1"/>
</dbReference>
<dbReference type="GO" id="GO:0000976">
    <property type="term" value="F:transcription cis-regulatory region binding"/>
    <property type="evidence" value="ECO:0007669"/>
    <property type="project" value="TreeGrafter"/>
</dbReference>
<evidence type="ECO:0000256" key="1">
    <source>
        <dbReference type="ARBA" id="ARBA00023125"/>
    </source>
</evidence>
<feature type="domain" description="HTH tetR-type" evidence="4">
    <location>
        <begin position="31"/>
        <end position="91"/>
    </location>
</feature>
<feature type="region of interest" description="Disordered" evidence="3">
    <location>
        <begin position="1"/>
        <end position="26"/>
    </location>
</feature>
<dbReference type="AlphaFoldDB" id="A0A2U1SSF9"/>
<proteinExistence type="predicted"/>
<dbReference type="SUPFAM" id="SSF46689">
    <property type="entry name" value="Homeodomain-like"/>
    <property type="match status" value="1"/>
</dbReference>
<dbReference type="EMBL" id="PUIV01000007">
    <property type="protein sequence ID" value="PWB94535.1"/>
    <property type="molecule type" value="Genomic_DNA"/>
</dbReference>
<dbReference type="OrthoDB" id="2356263at2"/>
<dbReference type="PROSITE" id="PS50977">
    <property type="entry name" value="HTH_TETR_2"/>
    <property type="match status" value="1"/>
</dbReference>
<protein>
    <submittedName>
        <fullName evidence="5">TetR/AcrR family transcriptional regulator</fullName>
    </submittedName>
</protein>
<dbReference type="InterPro" id="IPR041678">
    <property type="entry name" value="TetR_C_16"/>
</dbReference>
<dbReference type="InterPro" id="IPR050109">
    <property type="entry name" value="HTH-type_TetR-like_transc_reg"/>
</dbReference>
<dbReference type="Pfam" id="PF00440">
    <property type="entry name" value="TetR_N"/>
    <property type="match status" value="1"/>
</dbReference>
<dbReference type="Proteomes" id="UP000245137">
    <property type="component" value="Unassembled WGS sequence"/>
</dbReference>
<dbReference type="InterPro" id="IPR036271">
    <property type="entry name" value="Tet_transcr_reg_TetR-rel_C_sf"/>
</dbReference>
<dbReference type="InterPro" id="IPR009057">
    <property type="entry name" value="Homeodomain-like_sf"/>
</dbReference>
<comment type="caution">
    <text evidence="5">The sequence shown here is derived from an EMBL/GenBank/DDBJ whole genome shotgun (WGS) entry which is preliminary data.</text>
</comment>
<dbReference type="InterPro" id="IPR001647">
    <property type="entry name" value="HTH_TetR"/>
</dbReference>
<keyword evidence="6" id="KW-1185">Reference proteome</keyword>
<keyword evidence="1 2" id="KW-0238">DNA-binding</keyword>
<dbReference type="Gene3D" id="1.10.357.10">
    <property type="entry name" value="Tetracycline Repressor, domain 2"/>
    <property type="match status" value="1"/>
</dbReference>
<feature type="DNA-binding region" description="H-T-H motif" evidence="2">
    <location>
        <begin position="54"/>
        <end position="73"/>
    </location>
</feature>